<dbReference type="SMART" id="SM00382">
    <property type="entry name" value="AAA"/>
    <property type="match status" value="1"/>
</dbReference>
<dbReference type="Pfam" id="PF25568">
    <property type="entry name" value="AAA_lid_At3g28540"/>
    <property type="match status" value="1"/>
</dbReference>
<dbReference type="InterPro" id="IPR003959">
    <property type="entry name" value="ATPase_AAA_core"/>
</dbReference>
<gene>
    <name evidence="4" type="ORF">ZIOFF_022901</name>
</gene>
<organism evidence="4 5">
    <name type="scientific">Zingiber officinale</name>
    <name type="common">Ginger</name>
    <name type="synonym">Amomum zingiber</name>
    <dbReference type="NCBI Taxonomy" id="94328"/>
    <lineage>
        <taxon>Eukaryota</taxon>
        <taxon>Viridiplantae</taxon>
        <taxon>Streptophyta</taxon>
        <taxon>Embryophyta</taxon>
        <taxon>Tracheophyta</taxon>
        <taxon>Spermatophyta</taxon>
        <taxon>Magnoliopsida</taxon>
        <taxon>Liliopsida</taxon>
        <taxon>Zingiberales</taxon>
        <taxon>Zingiberaceae</taxon>
        <taxon>Zingiber</taxon>
    </lineage>
</organism>
<evidence type="ECO:0000313" key="5">
    <source>
        <dbReference type="Proteomes" id="UP000734854"/>
    </source>
</evidence>
<dbReference type="GO" id="GO:0016887">
    <property type="term" value="F:ATP hydrolysis activity"/>
    <property type="evidence" value="ECO:0007669"/>
    <property type="project" value="InterPro"/>
</dbReference>
<reference evidence="4 5" key="1">
    <citation type="submission" date="2020-08" db="EMBL/GenBank/DDBJ databases">
        <title>Plant Genome Project.</title>
        <authorList>
            <person name="Zhang R.-G."/>
        </authorList>
    </citation>
    <scope>NUCLEOTIDE SEQUENCE [LARGE SCALE GENOMIC DNA]</scope>
    <source>
        <tissue evidence="4">Rhizome</tissue>
    </source>
</reference>
<keyword evidence="2" id="KW-0812">Transmembrane</keyword>
<dbReference type="InterPro" id="IPR058017">
    <property type="entry name" value="At3g28540-like_C"/>
</dbReference>
<comment type="caution">
    <text evidence="4">The sequence shown here is derived from an EMBL/GenBank/DDBJ whole genome shotgun (WGS) entry which is preliminary data.</text>
</comment>
<protein>
    <recommendedName>
        <fullName evidence="3">AAA+ ATPase domain-containing protein</fullName>
    </recommendedName>
</protein>
<feature type="transmembrane region" description="Helical" evidence="2">
    <location>
        <begin position="12"/>
        <end position="34"/>
    </location>
</feature>
<dbReference type="Pfam" id="PF00004">
    <property type="entry name" value="AAA"/>
    <property type="match status" value="1"/>
</dbReference>
<feature type="domain" description="AAA+ ATPase" evidence="3">
    <location>
        <begin position="223"/>
        <end position="358"/>
    </location>
</feature>
<dbReference type="EMBL" id="JACMSC010000006">
    <property type="protein sequence ID" value="KAG6519408.1"/>
    <property type="molecule type" value="Genomic_DNA"/>
</dbReference>
<evidence type="ECO:0000259" key="3">
    <source>
        <dbReference type="SMART" id="SM00382"/>
    </source>
</evidence>
<dbReference type="InterPro" id="IPR050747">
    <property type="entry name" value="Mitochondrial_chaperone_BCS1"/>
</dbReference>
<dbReference type="Proteomes" id="UP000734854">
    <property type="component" value="Unassembled WGS sequence"/>
</dbReference>
<dbReference type="PANTHER" id="PTHR23070">
    <property type="entry name" value="BCS1 AAA-TYPE ATPASE"/>
    <property type="match status" value="1"/>
</dbReference>
<proteinExistence type="inferred from homology"/>
<sequence length="521" mass="57075">MIPAVSLTSLAMSVVGGVVLLRIALSLKSLLFWLGRWWRWAEQRTQAYQSFEIPRYGEKGQENPLYRRVATYVAALPSLEDSAAVTLFSSGRKPNDFFLLLGPGHSAVDSFLGARVAWTNAPAAASGGAPRFVLRLRRQDRTRVLRPYLQHVESVADDLELRRRDVRLYICSGGNPRWRSLPFTHPATIDSMAMDEDLKMRVRADMESFLKGRDYYHRLGRVWRRSYLLYGPPGTGKSTFVAAMAKFLCYDIYDVDLSHVSAAGDADGADLKGLLLSTTPRSIILVEDLDRHLKGKGVGEEGESLQLTRILNFMDGIFSCCGEERVMVFTMNSDAGGMEPAVLRPGRLDVHIHFPLCDFAAFKTLASSYLGLKDHKLYQQVEEVFQSGVRISPAEVGEIMIANRASPSRALKSVINTLQQQTASAVVRTSSAGRRLSESGSGRRCEDPATAIGDPSNVGVGGAAMGFGKESIKEFKKLYGMIKLRSGSKKDGATTLELAAAATGADAGAPPVKVDKDYIPN</sequence>
<accession>A0A8J5LKI1</accession>
<comment type="similarity">
    <text evidence="1">Belongs to the AAA ATPase family. BCS1 subfamily.</text>
</comment>
<keyword evidence="2" id="KW-1133">Transmembrane helix</keyword>
<evidence type="ECO:0000256" key="2">
    <source>
        <dbReference type="SAM" id="Phobius"/>
    </source>
</evidence>
<dbReference type="GO" id="GO:0005524">
    <property type="term" value="F:ATP binding"/>
    <property type="evidence" value="ECO:0007669"/>
    <property type="project" value="InterPro"/>
</dbReference>
<name>A0A8J5LKI1_ZINOF</name>
<evidence type="ECO:0000313" key="4">
    <source>
        <dbReference type="EMBL" id="KAG6519408.1"/>
    </source>
</evidence>
<dbReference type="AlphaFoldDB" id="A0A8J5LKI1"/>
<dbReference type="InterPro" id="IPR003593">
    <property type="entry name" value="AAA+_ATPase"/>
</dbReference>
<evidence type="ECO:0000256" key="1">
    <source>
        <dbReference type="ARBA" id="ARBA00007448"/>
    </source>
</evidence>
<keyword evidence="5" id="KW-1185">Reference proteome</keyword>
<keyword evidence="2" id="KW-0472">Membrane</keyword>
<dbReference type="OrthoDB" id="10251412at2759"/>